<dbReference type="Proteomes" id="UP001208567">
    <property type="component" value="Unassembled WGS sequence"/>
</dbReference>
<dbReference type="PROSITE" id="PS51165">
    <property type="entry name" value="THUMP"/>
    <property type="match status" value="1"/>
</dbReference>
<protein>
    <submittedName>
        <fullName evidence="5">RNA methyltransferase</fullName>
    </submittedName>
</protein>
<evidence type="ECO:0000256" key="1">
    <source>
        <dbReference type="ARBA" id="ARBA00022603"/>
    </source>
</evidence>
<dbReference type="EMBL" id="BRXR01000001">
    <property type="protein sequence ID" value="GLC32409.1"/>
    <property type="molecule type" value="Genomic_DNA"/>
</dbReference>
<dbReference type="Gene3D" id="3.40.50.150">
    <property type="entry name" value="Vaccinia Virus protein VP39"/>
    <property type="match status" value="1"/>
</dbReference>
<dbReference type="Gene3D" id="3.30.2130.30">
    <property type="match status" value="1"/>
</dbReference>
<dbReference type="RefSeq" id="WP_264851713.1">
    <property type="nucleotide sequence ID" value="NZ_BRXR01000001.1"/>
</dbReference>
<dbReference type="InterPro" id="IPR004114">
    <property type="entry name" value="THUMP_dom"/>
</dbReference>
<dbReference type="InterPro" id="IPR054170">
    <property type="entry name" value="RlmL_1st"/>
</dbReference>
<sequence length="374" mass="42402">MDFELIATATFGLESVVAKELKELGYEDLKVENGRVTFTGDEYDIVTSNIWLRTADRVLLKVAEFKAESFEELFQGTLKVDWGEIIPQNGKMHVVGKSVKSKLHSVPDCQSIVKKAVVEGMRNKYKVDWFEEDGPVYKIEVAILKDIVTLSIDTSGAGLHKRGYRENAGEAPIKETLAAALVMLSNWKPDMQLADPFCGSGTIPIEAALIAKNIAPGLNRSFVSEEWHIIPKNIWEDTRNHARNQINNLEFRILASDIDGRVLRTARDNAARAGLSDYIAFQRLPAEEFSSKKKNGVIICNPPYGERLGDSKLVDEIYRNLGRLFKELADWSFYVITSNEDFQKSFGLKADKNRKLYNGRLQCYYYQYINNLKK</sequence>
<dbReference type="SMART" id="SM00981">
    <property type="entry name" value="THUMP"/>
    <property type="match status" value="1"/>
</dbReference>
<dbReference type="InterPro" id="IPR002052">
    <property type="entry name" value="DNA_methylase_N6_adenine_CS"/>
</dbReference>
<dbReference type="PROSITE" id="PS00092">
    <property type="entry name" value="N6_MTASE"/>
    <property type="match status" value="1"/>
</dbReference>
<dbReference type="PANTHER" id="PTHR47313:SF1">
    <property type="entry name" value="RIBOSOMAL RNA LARGE SUBUNIT METHYLTRANSFERASE K_L"/>
    <property type="match status" value="1"/>
</dbReference>
<dbReference type="Pfam" id="PF01170">
    <property type="entry name" value="UPF0020"/>
    <property type="match status" value="1"/>
</dbReference>
<dbReference type="Pfam" id="PF22020">
    <property type="entry name" value="RlmL_1st"/>
    <property type="match status" value="1"/>
</dbReference>
<keyword evidence="6" id="KW-1185">Reference proteome</keyword>
<proteinExistence type="predicted"/>
<comment type="caution">
    <text evidence="5">The sequence shown here is derived from an EMBL/GenBank/DDBJ whole genome shotgun (WGS) entry which is preliminary data.</text>
</comment>
<name>A0ABQ5NBF5_9CLOT</name>
<feature type="domain" description="THUMP" evidence="4">
    <location>
        <begin position="44"/>
        <end position="154"/>
    </location>
</feature>
<dbReference type="PANTHER" id="PTHR47313">
    <property type="entry name" value="RIBOSOMAL RNA LARGE SUBUNIT METHYLTRANSFERASE K/L"/>
    <property type="match status" value="1"/>
</dbReference>
<keyword evidence="2" id="KW-0808">Transferase</keyword>
<evidence type="ECO:0000256" key="2">
    <source>
        <dbReference type="ARBA" id="ARBA00022679"/>
    </source>
</evidence>
<organism evidence="5 6">
    <name type="scientific">Clostridium omnivorum</name>
    <dbReference type="NCBI Taxonomy" id="1604902"/>
    <lineage>
        <taxon>Bacteria</taxon>
        <taxon>Bacillati</taxon>
        <taxon>Bacillota</taxon>
        <taxon>Clostridia</taxon>
        <taxon>Eubacteriales</taxon>
        <taxon>Clostridiaceae</taxon>
        <taxon>Clostridium</taxon>
    </lineage>
</organism>
<dbReference type="CDD" id="cd11715">
    <property type="entry name" value="THUMP_AdoMetMT"/>
    <property type="match status" value="1"/>
</dbReference>
<dbReference type="PROSITE" id="PS01261">
    <property type="entry name" value="UPF0020"/>
    <property type="match status" value="1"/>
</dbReference>
<evidence type="ECO:0000313" key="5">
    <source>
        <dbReference type="EMBL" id="GLC32409.1"/>
    </source>
</evidence>
<reference evidence="5 6" key="1">
    <citation type="journal article" date="2024" name="Int. J. Syst. Evol. Microbiol.">
        <title>Clostridium omnivorum sp. nov., isolated from anoxic soil under the treatment of reductive soil disinfestation.</title>
        <authorList>
            <person name="Ueki A."/>
            <person name="Tonouchi A."/>
            <person name="Kaku N."/>
            <person name="Honma S."/>
            <person name="Ueki K."/>
        </authorList>
    </citation>
    <scope>NUCLEOTIDE SEQUENCE [LARGE SCALE GENOMIC DNA]</scope>
    <source>
        <strain evidence="5 6">E14</strain>
    </source>
</reference>
<keyword evidence="3" id="KW-0694">RNA-binding</keyword>
<evidence type="ECO:0000256" key="3">
    <source>
        <dbReference type="PROSITE-ProRule" id="PRU00529"/>
    </source>
</evidence>
<evidence type="ECO:0000313" key="6">
    <source>
        <dbReference type="Proteomes" id="UP001208567"/>
    </source>
</evidence>
<accession>A0ABQ5NBF5</accession>
<dbReference type="InterPro" id="IPR053943">
    <property type="entry name" value="RlmKL-like_Mtase_CS"/>
</dbReference>
<dbReference type="GO" id="GO:0032259">
    <property type="term" value="P:methylation"/>
    <property type="evidence" value="ECO:0007669"/>
    <property type="project" value="UniProtKB-KW"/>
</dbReference>
<evidence type="ECO:0000259" key="4">
    <source>
        <dbReference type="PROSITE" id="PS51165"/>
    </source>
</evidence>
<dbReference type="SUPFAM" id="SSF53335">
    <property type="entry name" value="S-adenosyl-L-methionine-dependent methyltransferases"/>
    <property type="match status" value="1"/>
</dbReference>
<dbReference type="GO" id="GO:0008168">
    <property type="term" value="F:methyltransferase activity"/>
    <property type="evidence" value="ECO:0007669"/>
    <property type="project" value="UniProtKB-KW"/>
</dbReference>
<dbReference type="InterPro" id="IPR029063">
    <property type="entry name" value="SAM-dependent_MTases_sf"/>
</dbReference>
<keyword evidence="1 5" id="KW-0489">Methyltransferase</keyword>
<dbReference type="InterPro" id="IPR000241">
    <property type="entry name" value="RlmKL-like_Mtase"/>
</dbReference>
<gene>
    <name evidence="5" type="ORF">bsdE14_38190</name>
</gene>
<dbReference type="Pfam" id="PF02926">
    <property type="entry name" value="THUMP"/>
    <property type="match status" value="1"/>
</dbReference>